<evidence type="ECO:0000313" key="9">
    <source>
        <dbReference type="Proteomes" id="UP001164100"/>
    </source>
</evidence>
<dbReference type="InterPro" id="IPR050090">
    <property type="entry name" value="Tyrosine_recombinase_XerCD"/>
</dbReference>
<dbReference type="InterPro" id="IPR044068">
    <property type="entry name" value="CB"/>
</dbReference>
<dbReference type="GO" id="GO:0006310">
    <property type="term" value="P:DNA recombination"/>
    <property type="evidence" value="ECO:0007669"/>
    <property type="project" value="UniProtKB-KW"/>
</dbReference>
<dbReference type="Proteomes" id="UP001164100">
    <property type="component" value="Chromosome"/>
</dbReference>
<organism evidence="8 9">
    <name type="scientific">Aliarcobacter cryaerophilus</name>
    <dbReference type="NCBI Taxonomy" id="28198"/>
    <lineage>
        <taxon>Bacteria</taxon>
        <taxon>Pseudomonadati</taxon>
        <taxon>Campylobacterota</taxon>
        <taxon>Epsilonproteobacteria</taxon>
        <taxon>Campylobacterales</taxon>
        <taxon>Arcobacteraceae</taxon>
        <taxon>Aliarcobacter</taxon>
    </lineage>
</organism>
<dbReference type="InterPro" id="IPR011010">
    <property type="entry name" value="DNA_brk_join_enz"/>
</dbReference>
<dbReference type="RefSeq" id="WP_260922336.1">
    <property type="nucleotide sequence ID" value="NZ_CP099556.1"/>
</dbReference>
<dbReference type="GO" id="GO:0015074">
    <property type="term" value="P:DNA integration"/>
    <property type="evidence" value="ECO:0007669"/>
    <property type="project" value="UniProtKB-KW"/>
</dbReference>
<evidence type="ECO:0000313" key="8">
    <source>
        <dbReference type="EMBL" id="UYF43430.1"/>
    </source>
</evidence>
<evidence type="ECO:0000256" key="1">
    <source>
        <dbReference type="ARBA" id="ARBA00008857"/>
    </source>
</evidence>
<dbReference type="Pfam" id="PF00589">
    <property type="entry name" value="Phage_integrase"/>
    <property type="match status" value="1"/>
</dbReference>
<dbReference type="PANTHER" id="PTHR30349:SF41">
    <property type="entry name" value="INTEGRASE_RECOMBINASE PROTEIN MJ0367-RELATED"/>
    <property type="match status" value="1"/>
</dbReference>
<evidence type="ECO:0000256" key="2">
    <source>
        <dbReference type="ARBA" id="ARBA00022908"/>
    </source>
</evidence>
<accession>A0AA46S188</accession>
<dbReference type="PROSITE" id="PS51900">
    <property type="entry name" value="CB"/>
    <property type="match status" value="1"/>
</dbReference>
<dbReference type="InterPro" id="IPR002104">
    <property type="entry name" value="Integrase_catalytic"/>
</dbReference>
<dbReference type="PROSITE" id="PS51898">
    <property type="entry name" value="TYR_RECOMBINASE"/>
    <property type="match status" value="1"/>
</dbReference>
<dbReference type="Gene3D" id="1.10.443.10">
    <property type="entry name" value="Intergrase catalytic core"/>
    <property type="match status" value="1"/>
</dbReference>
<feature type="domain" description="Tyr recombinase" evidence="6">
    <location>
        <begin position="106"/>
        <end position="296"/>
    </location>
</feature>
<gene>
    <name evidence="8" type="ORF">NGX11_00455</name>
</gene>
<dbReference type="SUPFAM" id="SSF56349">
    <property type="entry name" value="DNA breaking-rejoining enzymes"/>
    <property type="match status" value="1"/>
</dbReference>
<dbReference type="PANTHER" id="PTHR30349">
    <property type="entry name" value="PHAGE INTEGRASE-RELATED"/>
    <property type="match status" value="1"/>
</dbReference>
<dbReference type="InterPro" id="IPR004107">
    <property type="entry name" value="Integrase_SAM-like_N"/>
</dbReference>
<name>A0AA46S188_9BACT</name>
<sequence length="309" mass="36951">MVLPKAIEKFRFHCVYEKNLSLKTMHAYDADLNQFLEKFKNYKINEISKFDLKDYVESLFNHPYKIKTIKRKIAVLKTFFNYLEFDEILEINPFRKLRLSLKEPKLLPKTLDIKEIKTILKYLYDLKHIYDKSTFRYNLLVRDIVTIEILFSTGIRVSELSNLKKNEINIKQGIIKIFGKGSKERIIQICDKEVLLLLKEYYILFKIKDNETKYFLLNRLNNNFSEQSIRAMIHKYEEKLGLKNITPHMFRHSFATLLLEEGVDVRYIQNMLGHSSISTTQIYTKVNTKHQRKLLNTKHPRRTLNFLLA</sequence>
<keyword evidence="4" id="KW-0233">DNA recombination</keyword>
<keyword evidence="2" id="KW-0229">DNA integration</keyword>
<proteinExistence type="inferred from homology"/>
<dbReference type="GO" id="GO:0003677">
    <property type="term" value="F:DNA binding"/>
    <property type="evidence" value="ECO:0007669"/>
    <property type="project" value="UniProtKB-UniRule"/>
</dbReference>
<evidence type="ECO:0000256" key="3">
    <source>
        <dbReference type="ARBA" id="ARBA00023125"/>
    </source>
</evidence>
<evidence type="ECO:0000256" key="4">
    <source>
        <dbReference type="ARBA" id="ARBA00023172"/>
    </source>
</evidence>
<dbReference type="InterPro" id="IPR010998">
    <property type="entry name" value="Integrase_recombinase_N"/>
</dbReference>
<dbReference type="Pfam" id="PF02899">
    <property type="entry name" value="Phage_int_SAM_1"/>
    <property type="match status" value="1"/>
</dbReference>
<evidence type="ECO:0000256" key="5">
    <source>
        <dbReference type="PROSITE-ProRule" id="PRU01248"/>
    </source>
</evidence>
<evidence type="ECO:0000259" key="7">
    <source>
        <dbReference type="PROSITE" id="PS51900"/>
    </source>
</evidence>
<feature type="domain" description="Core-binding (CB)" evidence="7">
    <location>
        <begin position="1"/>
        <end position="84"/>
    </location>
</feature>
<dbReference type="InterPro" id="IPR013762">
    <property type="entry name" value="Integrase-like_cat_sf"/>
</dbReference>
<protein>
    <submittedName>
        <fullName evidence="8">Tyrosine-type recombinase/integrase</fullName>
    </submittedName>
</protein>
<comment type="similarity">
    <text evidence="1">Belongs to the 'phage' integrase family.</text>
</comment>
<keyword evidence="3 5" id="KW-0238">DNA-binding</keyword>
<dbReference type="AlphaFoldDB" id="A0AA46S188"/>
<evidence type="ECO:0000259" key="6">
    <source>
        <dbReference type="PROSITE" id="PS51898"/>
    </source>
</evidence>
<reference evidence="8" key="1">
    <citation type="journal article" date="2022" name="Front. Microbiol.">
        <title>Species classification and novel plasmid identifications in Arcobacter cryaerophilus and Arcobacter cryaerophilus-like organisms.</title>
        <authorList>
            <person name="Zhou G."/>
            <person name="Wang M."/>
            <person name="Wang H."/>
            <person name="Chen X."/>
            <person name="Gu Y."/>
            <person name="Shao Z."/>
            <person name="Zhang J."/>
            <person name="Zhang M."/>
        </authorList>
    </citation>
    <scope>NUCLEOTIDE SEQUENCE</scope>
    <source>
        <strain evidence="8">ICDCAC48</strain>
    </source>
</reference>
<dbReference type="EMBL" id="CP099556">
    <property type="protein sequence ID" value="UYF43430.1"/>
    <property type="molecule type" value="Genomic_DNA"/>
</dbReference>
<dbReference type="Gene3D" id="1.10.150.130">
    <property type="match status" value="1"/>
</dbReference>